<name>A0A520KXV9_9EURY</name>
<keyword evidence="5" id="KW-0143">Chaperone</keyword>
<organism evidence="7 8">
    <name type="scientific">Candidatus Methanolliviera hydrocarbonicum</name>
    <dbReference type="NCBI Taxonomy" id="2491085"/>
    <lineage>
        <taxon>Archaea</taxon>
        <taxon>Methanobacteriati</taxon>
        <taxon>Methanobacteriota</taxon>
        <taxon>Candidatus Methanoliparia</taxon>
        <taxon>Candidatus Methanoliparales</taxon>
        <taxon>Candidatus Methanollivieraceae</taxon>
        <taxon>Candidatus Methanolliviera</taxon>
    </lineage>
</organism>
<dbReference type="AlphaFoldDB" id="A0A520KXV9"/>
<dbReference type="CDD" id="cd03114">
    <property type="entry name" value="MMAA-like"/>
    <property type="match status" value="1"/>
</dbReference>
<evidence type="ECO:0000313" key="7">
    <source>
        <dbReference type="EMBL" id="RZN71496.1"/>
    </source>
</evidence>
<dbReference type="Pfam" id="PF03308">
    <property type="entry name" value="MeaB"/>
    <property type="match status" value="1"/>
</dbReference>
<dbReference type="InterPro" id="IPR005129">
    <property type="entry name" value="GTPase_ArgK"/>
</dbReference>
<dbReference type="GO" id="GO:0005525">
    <property type="term" value="F:GTP binding"/>
    <property type="evidence" value="ECO:0007669"/>
    <property type="project" value="UniProtKB-KW"/>
</dbReference>
<dbReference type="EMBL" id="RXIL01000040">
    <property type="protein sequence ID" value="RZN71496.1"/>
    <property type="molecule type" value="Genomic_DNA"/>
</dbReference>
<dbReference type="PANTHER" id="PTHR43087">
    <property type="entry name" value="LYSINE/ARGININE/ORNITHINE TRANSPORT SYSTEM KINASE"/>
    <property type="match status" value="1"/>
</dbReference>
<keyword evidence="2" id="KW-0547">Nucleotide-binding</keyword>
<dbReference type="InterPro" id="IPR027417">
    <property type="entry name" value="P-loop_NTPase"/>
</dbReference>
<dbReference type="Gene3D" id="1.20.5.170">
    <property type="match status" value="1"/>
</dbReference>
<feature type="domain" description="AAA+ ATPase" evidence="6">
    <location>
        <begin position="42"/>
        <end position="193"/>
    </location>
</feature>
<accession>A0A520KXV9</accession>
<dbReference type="InterPro" id="IPR003593">
    <property type="entry name" value="AAA+_ATPase"/>
</dbReference>
<proteinExistence type="inferred from homology"/>
<evidence type="ECO:0000313" key="8">
    <source>
        <dbReference type="Proteomes" id="UP000320766"/>
    </source>
</evidence>
<evidence type="ECO:0000256" key="4">
    <source>
        <dbReference type="ARBA" id="ARBA00023134"/>
    </source>
</evidence>
<keyword evidence="3" id="KW-0378">Hydrolase</keyword>
<reference evidence="7 8" key="1">
    <citation type="journal article" date="2019" name="Nat. Microbiol.">
        <title>Wide diversity of methane and short-chain alkane metabolisms in uncultured archaea.</title>
        <authorList>
            <person name="Borrel G."/>
            <person name="Adam P.S."/>
            <person name="McKay L.J."/>
            <person name="Chen L.X."/>
            <person name="Sierra-Garcia I.N."/>
            <person name="Sieber C.M."/>
            <person name="Letourneur Q."/>
            <person name="Ghozlane A."/>
            <person name="Andersen G.L."/>
            <person name="Li W.J."/>
            <person name="Hallam S.J."/>
            <person name="Muyzer G."/>
            <person name="de Oliveira V.M."/>
            <person name="Inskeep W.P."/>
            <person name="Banfield J.F."/>
            <person name="Gribaldo S."/>
        </authorList>
    </citation>
    <scope>NUCLEOTIDE SEQUENCE [LARGE SCALE GENOMIC DNA]</scope>
    <source>
        <strain evidence="7">NM1b</strain>
    </source>
</reference>
<dbReference type="SUPFAM" id="SSF52540">
    <property type="entry name" value="P-loop containing nucleoside triphosphate hydrolases"/>
    <property type="match status" value="1"/>
</dbReference>
<evidence type="ECO:0000256" key="2">
    <source>
        <dbReference type="ARBA" id="ARBA00022741"/>
    </source>
</evidence>
<protein>
    <submittedName>
        <fullName evidence="7">Methylmalonyl Co-A mutase-associated GTPase MeaB</fullName>
    </submittedName>
</protein>
<comment type="similarity">
    <text evidence="1">Belongs to the SIMIBI class G3E GTPase family. ArgK/MeaB subfamily.</text>
</comment>
<sequence length="313" mass="34214">MDLAKEVLTGNKRAVSRAITLIENKDPVAKEIIDELYSHTGSGKIVGITGPPGVGKSTLVDQMIKGWRKRGKKIAVVAIDPTSPFHGGAILGDRIRMQDNFLDEDVFIRSMGTRGAYGGLSEATSEVVNVFDAAGYDIILIETVGAGQAEVDIAKLAHTTAVVVVPGLGDAIQTIKAGMFEIPDIIVVNKADLRGAEEAVMELEMMLDWASKKEWKPSVLKTVALKNDGIEELLDEIEKHWGYLTETGMLYARERERCKEDLIDLVTERIRESVLEEIKSNGKLDMIVKKIASRKITPYAAADEILAGLEPNK</sequence>
<dbReference type="Gene3D" id="3.40.50.300">
    <property type="entry name" value="P-loop containing nucleotide triphosphate hydrolases"/>
    <property type="match status" value="1"/>
</dbReference>
<dbReference type="NCBIfam" id="TIGR00750">
    <property type="entry name" value="lao"/>
    <property type="match status" value="1"/>
</dbReference>
<dbReference type="InterPro" id="IPR052040">
    <property type="entry name" value="GTPase/Isobutyryl-CoA_mutase"/>
</dbReference>
<dbReference type="SMART" id="SM00382">
    <property type="entry name" value="AAA"/>
    <property type="match status" value="1"/>
</dbReference>
<dbReference type="PANTHER" id="PTHR43087:SF1">
    <property type="entry name" value="LAO_AO TRANSPORT SYSTEM ATPASE"/>
    <property type="match status" value="1"/>
</dbReference>
<evidence type="ECO:0000256" key="1">
    <source>
        <dbReference type="ARBA" id="ARBA00009625"/>
    </source>
</evidence>
<evidence type="ECO:0000256" key="3">
    <source>
        <dbReference type="ARBA" id="ARBA00022801"/>
    </source>
</evidence>
<keyword evidence="4" id="KW-0342">GTP-binding</keyword>
<dbReference type="GO" id="GO:0003924">
    <property type="term" value="F:GTPase activity"/>
    <property type="evidence" value="ECO:0007669"/>
    <property type="project" value="InterPro"/>
</dbReference>
<evidence type="ECO:0000256" key="5">
    <source>
        <dbReference type="ARBA" id="ARBA00023186"/>
    </source>
</evidence>
<comment type="caution">
    <text evidence="7">The sequence shown here is derived from an EMBL/GenBank/DDBJ whole genome shotgun (WGS) entry which is preliminary data.</text>
</comment>
<evidence type="ECO:0000259" key="6">
    <source>
        <dbReference type="SMART" id="SM00382"/>
    </source>
</evidence>
<dbReference type="Proteomes" id="UP000320766">
    <property type="component" value="Unassembled WGS sequence"/>
</dbReference>
<gene>
    <name evidence="7" type="primary">meaB</name>
    <name evidence="7" type="ORF">EF807_02360</name>
</gene>